<gene>
    <name evidence="1" type="ORF">OUZ56_011491</name>
</gene>
<proteinExistence type="predicted"/>
<organism evidence="1 2">
    <name type="scientific">Daphnia magna</name>
    <dbReference type="NCBI Taxonomy" id="35525"/>
    <lineage>
        <taxon>Eukaryota</taxon>
        <taxon>Metazoa</taxon>
        <taxon>Ecdysozoa</taxon>
        <taxon>Arthropoda</taxon>
        <taxon>Crustacea</taxon>
        <taxon>Branchiopoda</taxon>
        <taxon>Diplostraca</taxon>
        <taxon>Cladocera</taxon>
        <taxon>Anomopoda</taxon>
        <taxon>Daphniidae</taxon>
        <taxon>Daphnia</taxon>
    </lineage>
</organism>
<keyword evidence="2" id="KW-1185">Reference proteome</keyword>
<reference evidence="1 2" key="1">
    <citation type="journal article" date="2023" name="Nucleic Acids Res.">
        <title>The hologenome of Daphnia magna reveals possible DNA methylation and microbiome-mediated evolution of the host genome.</title>
        <authorList>
            <person name="Chaturvedi A."/>
            <person name="Li X."/>
            <person name="Dhandapani V."/>
            <person name="Marshall H."/>
            <person name="Kissane S."/>
            <person name="Cuenca-Cambronero M."/>
            <person name="Asole G."/>
            <person name="Calvet F."/>
            <person name="Ruiz-Romero M."/>
            <person name="Marangio P."/>
            <person name="Guigo R."/>
            <person name="Rago D."/>
            <person name="Mirbahai L."/>
            <person name="Eastwood N."/>
            <person name="Colbourne J.K."/>
            <person name="Zhou J."/>
            <person name="Mallon E."/>
            <person name="Orsini L."/>
        </authorList>
    </citation>
    <scope>NUCLEOTIDE SEQUENCE [LARGE SCALE GENOMIC DNA]</scope>
    <source>
        <strain evidence="1">LRV0_1</strain>
    </source>
</reference>
<protein>
    <submittedName>
        <fullName evidence="1">Uncharacterized protein</fullName>
    </submittedName>
</protein>
<dbReference type="Proteomes" id="UP001234178">
    <property type="component" value="Unassembled WGS sequence"/>
</dbReference>
<evidence type="ECO:0000313" key="1">
    <source>
        <dbReference type="EMBL" id="KAK4006337.1"/>
    </source>
</evidence>
<accession>A0ABQ9Z0A8</accession>
<comment type="caution">
    <text evidence="1">The sequence shown here is derived from an EMBL/GenBank/DDBJ whole genome shotgun (WGS) entry which is preliminary data.</text>
</comment>
<name>A0ABQ9Z0A8_9CRUS</name>
<dbReference type="EMBL" id="JAOYFB010000002">
    <property type="protein sequence ID" value="KAK4006337.1"/>
    <property type="molecule type" value="Genomic_DNA"/>
</dbReference>
<evidence type="ECO:0000313" key="2">
    <source>
        <dbReference type="Proteomes" id="UP001234178"/>
    </source>
</evidence>
<sequence length="116" mass="13878">MHTNSQHEAKNTDACLGFTPFVGEVWKLGDFYYNMYPGYAKYRDLYSRNYVRLLWWLESGEDVYHPTPRRSDFYPELRLGCKLAWLRYKFWIPGRKMRKLKSYEFLGSACGLRVVG</sequence>